<proteinExistence type="predicted"/>
<evidence type="ECO:0000313" key="1">
    <source>
        <dbReference type="EMBL" id="MDR6904046.1"/>
    </source>
</evidence>
<protein>
    <submittedName>
        <fullName evidence="1">Uncharacterized protein</fullName>
    </submittedName>
</protein>
<dbReference type="EMBL" id="JAVDUP010000012">
    <property type="protein sequence ID" value="MDR6904046.1"/>
    <property type="molecule type" value="Genomic_DNA"/>
</dbReference>
<dbReference type="Proteomes" id="UP001250791">
    <property type="component" value="Unassembled WGS sequence"/>
</dbReference>
<accession>A0ABU1SYI4</accession>
<keyword evidence="2" id="KW-1185">Reference proteome</keyword>
<sequence length="41" mass="4218">MQTAIAVSGYMAVVIDFAGLAASCGEAVEFHDALPQIFICG</sequence>
<comment type="caution">
    <text evidence="1">The sequence shown here is derived from an EMBL/GenBank/DDBJ whole genome shotgun (WGS) entry which is preliminary data.</text>
</comment>
<organism evidence="1 2">
    <name type="scientific">Rhizobium miluonense</name>
    <dbReference type="NCBI Taxonomy" id="411945"/>
    <lineage>
        <taxon>Bacteria</taxon>
        <taxon>Pseudomonadati</taxon>
        <taxon>Pseudomonadota</taxon>
        <taxon>Alphaproteobacteria</taxon>
        <taxon>Hyphomicrobiales</taxon>
        <taxon>Rhizobiaceae</taxon>
        <taxon>Rhizobium/Agrobacterium group</taxon>
        <taxon>Rhizobium</taxon>
    </lineage>
</organism>
<reference evidence="1 2" key="1">
    <citation type="submission" date="2023-07" db="EMBL/GenBank/DDBJ databases">
        <title>Sorghum-associated microbial communities from plants grown in Nebraska, USA.</title>
        <authorList>
            <person name="Schachtman D."/>
        </authorList>
    </citation>
    <scope>NUCLEOTIDE SEQUENCE [LARGE SCALE GENOMIC DNA]</scope>
    <source>
        <strain evidence="1 2">3199</strain>
    </source>
</reference>
<evidence type="ECO:0000313" key="2">
    <source>
        <dbReference type="Proteomes" id="UP001250791"/>
    </source>
</evidence>
<name>A0ABU1SYI4_9HYPH</name>
<gene>
    <name evidence="1" type="ORF">J2W52_005679</name>
</gene>